<gene>
    <name evidence="2" type="ORF">SAMN02910411_2475</name>
</gene>
<feature type="transmembrane region" description="Helical" evidence="1">
    <location>
        <begin position="56"/>
        <end position="77"/>
    </location>
</feature>
<feature type="transmembrane region" description="Helical" evidence="1">
    <location>
        <begin position="111"/>
        <end position="132"/>
    </location>
</feature>
<feature type="transmembrane region" description="Helical" evidence="1">
    <location>
        <begin position="32"/>
        <end position="50"/>
    </location>
</feature>
<name>A0A285SK55_9FIRM</name>
<dbReference type="EMBL" id="OBMR01000008">
    <property type="protein sequence ID" value="SOC08379.1"/>
    <property type="molecule type" value="Genomic_DNA"/>
</dbReference>
<proteinExistence type="predicted"/>
<protein>
    <submittedName>
        <fullName evidence="2">Uncharacterized protein</fullName>
    </submittedName>
</protein>
<evidence type="ECO:0000313" key="3">
    <source>
        <dbReference type="Proteomes" id="UP000219563"/>
    </source>
</evidence>
<evidence type="ECO:0000256" key="1">
    <source>
        <dbReference type="SAM" id="Phobius"/>
    </source>
</evidence>
<accession>A0A285SK55</accession>
<evidence type="ECO:0000313" key="2">
    <source>
        <dbReference type="EMBL" id="SOC08379.1"/>
    </source>
</evidence>
<dbReference type="Proteomes" id="UP000219563">
    <property type="component" value="Unassembled WGS sequence"/>
</dbReference>
<reference evidence="2 3" key="1">
    <citation type="submission" date="2017-08" db="EMBL/GenBank/DDBJ databases">
        <authorList>
            <person name="de Groot N.N."/>
        </authorList>
    </citation>
    <scope>NUCLEOTIDE SEQUENCE [LARGE SCALE GENOMIC DNA]</scope>
    <source>
        <strain evidence="2 3">DSM 9787</strain>
    </source>
</reference>
<keyword evidence="1" id="KW-0472">Membrane</keyword>
<dbReference type="AlphaFoldDB" id="A0A285SK55"/>
<sequence>MTKDTVEYFQDQLELWITSRKKLQEHLNTNRLIYIIEKTIFMIANLALYFRSRLNITLFIFIVVNTIGVVLFIVLDYECVVVDEEFRDRKLARNNTIEKKTLKPARRMKEIFQTVASLGLIINVTMLVEQYLDKVI</sequence>
<keyword evidence="1" id="KW-1133">Transmembrane helix</keyword>
<organism evidence="2 3">
    <name type="scientific">Pseudobutyrivibrio ruminis DSM 9787</name>
    <dbReference type="NCBI Taxonomy" id="1123011"/>
    <lineage>
        <taxon>Bacteria</taxon>
        <taxon>Bacillati</taxon>
        <taxon>Bacillota</taxon>
        <taxon>Clostridia</taxon>
        <taxon>Lachnospirales</taxon>
        <taxon>Lachnospiraceae</taxon>
        <taxon>Pseudobutyrivibrio</taxon>
    </lineage>
</organism>
<keyword evidence="1" id="KW-0812">Transmembrane</keyword>